<evidence type="ECO:0000313" key="2">
    <source>
        <dbReference type="EMBL" id="KAK5109904.1"/>
    </source>
</evidence>
<evidence type="ECO:0000259" key="1">
    <source>
        <dbReference type="Pfam" id="PF01636"/>
    </source>
</evidence>
<keyword evidence="3" id="KW-1185">Reference proteome</keyword>
<dbReference type="InterPro" id="IPR002575">
    <property type="entry name" value="Aminoglycoside_PTrfase"/>
</dbReference>
<feature type="non-terminal residue" evidence="2">
    <location>
        <position position="285"/>
    </location>
</feature>
<name>A0ABR0KQX5_9PEZI</name>
<sequence>MATSNLLPFFIRNNLTAIDRTSCINFACDLFLNVRVTPLEFQGYCSYSLLITSDSTLDEHKSSAADAIVQFRPRCYALDVQIARAAKIAYGSHLQVRSRKLDIVALEKQERLVMDFSNFLALGWKEGIAAQASNISRSCTGKVESCIAAKISKLGMELTSLSLRYRARRAMLDLHKLKPLPVVLNHGDVVPSNIMVDEATGRLCGLVGWTEAEYLPFGTTPYGLEHLLGYTSTQPQSDEGETRTTWTYYDHASALRTAFWGELEKDIPTITMDDRIREAIELAED</sequence>
<gene>
    <name evidence="2" type="ORF">LTR16_005696</name>
</gene>
<accession>A0ABR0KQX5</accession>
<dbReference type="EMBL" id="JAVRRA010025570">
    <property type="protein sequence ID" value="KAK5109904.1"/>
    <property type="molecule type" value="Genomic_DNA"/>
</dbReference>
<reference evidence="2 3" key="1">
    <citation type="submission" date="2023-08" db="EMBL/GenBank/DDBJ databases">
        <title>Black Yeasts Isolated from many extreme environments.</title>
        <authorList>
            <person name="Coleine C."/>
            <person name="Stajich J.E."/>
            <person name="Selbmann L."/>
        </authorList>
    </citation>
    <scope>NUCLEOTIDE SEQUENCE [LARGE SCALE GENOMIC DNA]</scope>
    <source>
        <strain evidence="2 3">CCFEE 536</strain>
    </source>
</reference>
<feature type="domain" description="Aminoglycoside phosphotransferase" evidence="1">
    <location>
        <begin position="166"/>
        <end position="214"/>
    </location>
</feature>
<dbReference type="SUPFAM" id="SSF56112">
    <property type="entry name" value="Protein kinase-like (PK-like)"/>
    <property type="match status" value="1"/>
</dbReference>
<evidence type="ECO:0000313" key="3">
    <source>
        <dbReference type="Proteomes" id="UP001357485"/>
    </source>
</evidence>
<dbReference type="InterPro" id="IPR011009">
    <property type="entry name" value="Kinase-like_dom_sf"/>
</dbReference>
<dbReference type="Pfam" id="PF01636">
    <property type="entry name" value="APH"/>
    <property type="match status" value="1"/>
</dbReference>
<comment type="caution">
    <text evidence="2">The sequence shown here is derived from an EMBL/GenBank/DDBJ whole genome shotgun (WGS) entry which is preliminary data.</text>
</comment>
<organism evidence="2 3">
    <name type="scientific">Cryomyces antarcticus</name>
    <dbReference type="NCBI Taxonomy" id="329879"/>
    <lineage>
        <taxon>Eukaryota</taxon>
        <taxon>Fungi</taxon>
        <taxon>Dikarya</taxon>
        <taxon>Ascomycota</taxon>
        <taxon>Pezizomycotina</taxon>
        <taxon>Dothideomycetes</taxon>
        <taxon>Dothideomycetes incertae sedis</taxon>
        <taxon>Cryomyces</taxon>
    </lineage>
</organism>
<proteinExistence type="predicted"/>
<dbReference type="Proteomes" id="UP001357485">
    <property type="component" value="Unassembled WGS sequence"/>
</dbReference>
<protein>
    <recommendedName>
        <fullName evidence="1">Aminoglycoside phosphotransferase domain-containing protein</fullName>
    </recommendedName>
</protein>